<evidence type="ECO:0008006" key="3">
    <source>
        <dbReference type="Google" id="ProtNLM"/>
    </source>
</evidence>
<dbReference type="AlphaFoldDB" id="A0A151S813"/>
<dbReference type="Gramene" id="C.cajan_24995.t">
    <property type="protein sequence ID" value="C.cajan_24995.t.cds1"/>
    <property type="gene ID" value="C.cajan_24995"/>
</dbReference>
<reference evidence="1" key="1">
    <citation type="journal article" date="2012" name="Nat. Biotechnol.">
        <title>Draft genome sequence of pigeonpea (Cajanus cajan), an orphan legume crop of resource-poor farmers.</title>
        <authorList>
            <person name="Varshney R.K."/>
            <person name="Chen W."/>
            <person name="Li Y."/>
            <person name="Bharti A.K."/>
            <person name="Saxena R.K."/>
            <person name="Schlueter J.A."/>
            <person name="Donoghue M.T."/>
            <person name="Azam S."/>
            <person name="Fan G."/>
            <person name="Whaley A.M."/>
            <person name="Farmer A.D."/>
            <person name="Sheridan J."/>
            <person name="Iwata A."/>
            <person name="Tuteja R."/>
            <person name="Penmetsa R.V."/>
            <person name="Wu W."/>
            <person name="Upadhyaya H.D."/>
            <person name="Yang S.P."/>
            <person name="Shah T."/>
            <person name="Saxena K.B."/>
            <person name="Michael T."/>
            <person name="McCombie W.R."/>
            <person name="Yang B."/>
            <person name="Zhang G."/>
            <person name="Yang H."/>
            <person name="Wang J."/>
            <person name="Spillane C."/>
            <person name="Cook D.R."/>
            <person name="May G.D."/>
            <person name="Xu X."/>
            <person name="Jackson S.A."/>
        </authorList>
    </citation>
    <scope>NUCLEOTIDE SEQUENCE [LARGE SCALE GENOMIC DNA]</scope>
</reference>
<dbReference type="EMBL" id="KQ483445">
    <property type="protein sequence ID" value="KYP50956.1"/>
    <property type="molecule type" value="Genomic_DNA"/>
</dbReference>
<organism evidence="1 2">
    <name type="scientific">Cajanus cajan</name>
    <name type="common">Pigeon pea</name>
    <name type="synonym">Cajanus indicus</name>
    <dbReference type="NCBI Taxonomy" id="3821"/>
    <lineage>
        <taxon>Eukaryota</taxon>
        <taxon>Viridiplantae</taxon>
        <taxon>Streptophyta</taxon>
        <taxon>Embryophyta</taxon>
        <taxon>Tracheophyta</taxon>
        <taxon>Spermatophyta</taxon>
        <taxon>Magnoliopsida</taxon>
        <taxon>eudicotyledons</taxon>
        <taxon>Gunneridae</taxon>
        <taxon>Pentapetalae</taxon>
        <taxon>rosids</taxon>
        <taxon>fabids</taxon>
        <taxon>Fabales</taxon>
        <taxon>Fabaceae</taxon>
        <taxon>Papilionoideae</taxon>
        <taxon>50 kb inversion clade</taxon>
        <taxon>NPAAA clade</taxon>
        <taxon>indigoferoid/millettioid clade</taxon>
        <taxon>Phaseoleae</taxon>
        <taxon>Cajanus</taxon>
    </lineage>
</organism>
<gene>
    <name evidence="1" type="ORF">KK1_027166</name>
</gene>
<protein>
    <recommendedName>
        <fullName evidence="3">Retrovirus-related Pol polyprotein from transposon TNT 1-94</fullName>
    </recommendedName>
</protein>
<dbReference type="Proteomes" id="UP000075243">
    <property type="component" value="Unassembled WGS sequence"/>
</dbReference>
<evidence type="ECO:0000313" key="2">
    <source>
        <dbReference type="Proteomes" id="UP000075243"/>
    </source>
</evidence>
<sequence length="57" mass="6343">MSTLGDLVVCGGTPSCDAQENRHFIGSLQYLSLTRLDVAYFVSKFSQYMNALKVVHM</sequence>
<keyword evidence="2" id="KW-1185">Reference proteome</keyword>
<evidence type="ECO:0000313" key="1">
    <source>
        <dbReference type="EMBL" id="KYP50956.1"/>
    </source>
</evidence>
<accession>A0A151S813</accession>
<name>A0A151S813_CAJCA</name>
<proteinExistence type="predicted"/>